<dbReference type="OrthoDB" id="9816335at2"/>
<dbReference type="Proteomes" id="UP000253090">
    <property type="component" value="Unassembled WGS sequence"/>
</dbReference>
<dbReference type="Pfam" id="PF12833">
    <property type="entry name" value="HTH_18"/>
    <property type="match status" value="1"/>
</dbReference>
<evidence type="ECO:0000256" key="2">
    <source>
        <dbReference type="ARBA" id="ARBA00023125"/>
    </source>
</evidence>
<evidence type="ECO:0000313" key="6">
    <source>
        <dbReference type="Proteomes" id="UP000253090"/>
    </source>
</evidence>
<evidence type="ECO:0000256" key="1">
    <source>
        <dbReference type="ARBA" id="ARBA00023015"/>
    </source>
</evidence>
<dbReference type="EMBL" id="QPJW01000006">
    <property type="protein sequence ID" value="RCX18553.1"/>
    <property type="molecule type" value="Genomic_DNA"/>
</dbReference>
<dbReference type="InterPro" id="IPR018060">
    <property type="entry name" value="HTH_AraC"/>
</dbReference>
<dbReference type="PRINTS" id="PR00032">
    <property type="entry name" value="HTHARAC"/>
</dbReference>
<sequence>MSNVYLNWFTRDEHFPFFIQYGGHEEDTFDHSHVDFSELVIVLNGHATHIVNNEESFIKKGHVFVINGSTSHAYKEPQDFKICNIMYKPEMLESAGPDLRTLNGFQALFILEPFYRNITAYKSKLNLSISSLEYVASLISFMVGEYESKLPGHQTLLASRFMELVVYLSRHYDNGEKDLDSGLIHLANAVSYIEDHYLEPIALEEVAAKSNISIRHLNRIFKAYYQTTPIAYLQRLRLERACMLLKQTHLSVTDISYACGFNDSNYLARLFKKTYGMSPQTYRKNR</sequence>
<dbReference type="Gene3D" id="2.60.120.10">
    <property type="entry name" value="Jelly Rolls"/>
    <property type="match status" value="1"/>
</dbReference>
<organism evidence="5 6">
    <name type="scientific">Fontibacillus phaseoli</name>
    <dbReference type="NCBI Taxonomy" id="1416533"/>
    <lineage>
        <taxon>Bacteria</taxon>
        <taxon>Bacillati</taxon>
        <taxon>Bacillota</taxon>
        <taxon>Bacilli</taxon>
        <taxon>Bacillales</taxon>
        <taxon>Paenibacillaceae</taxon>
        <taxon>Fontibacillus</taxon>
    </lineage>
</organism>
<keyword evidence="2" id="KW-0238">DNA-binding</keyword>
<dbReference type="PROSITE" id="PS01124">
    <property type="entry name" value="HTH_ARAC_FAMILY_2"/>
    <property type="match status" value="1"/>
</dbReference>
<dbReference type="Gene3D" id="1.10.10.60">
    <property type="entry name" value="Homeodomain-like"/>
    <property type="match status" value="2"/>
</dbReference>
<evidence type="ECO:0000256" key="3">
    <source>
        <dbReference type="ARBA" id="ARBA00023163"/>
    </source>
</evidence>
<dbReference type="SUPFAM" id="SSF46689">
    <property type="entry name" value="Homeodomain-like"/>
    <property type="match status" value="2"/>
</dbReference>
<dbReference type="AlphaFoldDB" id="A0A369BAK1"/>
<evidence type="ECO:0000259" key="4">
    <source>
        <dbReference type="PROSITE" id="PS01124"/>
    </source>
</evidence>
<keyword evidence="3" id="KW-0804">Transcription</keyword>
<dbReference type="GO" id="GO:0003700">
    <property type="term" value="F:DNA-binding transcription factor activity"/>
    <property type="evidence" value="ECO:0007669"/>
    <property type="project" value="InterPro"/>
</dbReference>
<dbReference type="InterPro" id="IPR003313">
    <property type="entry name" value="AraC-bd"/>
</dbReference>
<feature type="domain" description="HTH araC/xylS-type" evidence="4">
    <location>
        <begin position="187"/>
        <end position="285"/>
    </location>
</feature>
<reference evidence="5 6" key="1">
    <citation type="submission" date="2018-07" db="EMBL/GenBank/DDBJ databases">
        <title>Genomic Encyclopedia of Type Strains, Phase III (KMG-III): the genomes of soil and plant-associated and newly described type strains.</title>
        <authorList>
            <person name="Whitman W."/>
        </authorList>
    </citation>
    <scope>NUCLEOTIDE SEQUENCE [LARGE SCALE GENOMIC DNA]</scope>
    <source>
        <strain evidence="5 6">CECT 8333</strain>
    </source>
</reference>
<name>A0A369BAK1_9BACL</name>
<dbReference type="InterPro" id="IPR014710">
    <property type="entry name" value="RmlC-like_jellyroll"/>
</dbReference>
<evidence type="ECO:0000313" key="5">
    <source>
        <dbReference type="EMBL" id="RCX18553.1"/>
    </source>
</evidence>
<protein>
    <submittedName>
        <fullName evidence="5">AraC family L-rhamnose operon regulatory protein RhaS</fullName>
    </submittedName>
</protein>
<keyword evidence="1" id="KW-0805">Transcription regulation</keyword>
<comment type="caution">
    <text evidence="5">The sequence shown here is derived from an EMBL/GenBank/DDBJ whole genome shotgun (WGS) entry which is preliminary data.</text>
</comment>
<dbReference type="SUPFAM" id="SSF51215">
    <property type="entry name" value="Regulatory protein AraC"/>
    <property type="match status" value="1"/>
</dbReference>
<dbReference type="InterPro" id="IPR037923">
    <property type="entry name" value="HTH-like"/>
</dbReference>
<dbReference type="InterPro" id="IPR018062">
    <property type="entry name" value="HTH_AraC-typ_CS"/>
</dbReference>
<dbReference type="Pfam" id="PF02311">
    <property type="entry name" value="AraC_binding"/>
    <property type="match status" value="1"/>
</dbReference>
<dbReference type="InterPro" id="IPR009057">
    <property type="entry name" value="Homeodomain-like_sf"/>
</dbReference>
<dbReference type="PANTHER" id="PTHR43280">
    <property type="entry name" value="ARAC-FAMILY TRANSCRIPTIONAL REGULATOR"/>
    <property type="match status" value="1"/>
</dbReference>
<dbReference type="InterPro" id="IPR020449">
    <property type="entry name" value="Tscrpt_reg_AraC-type_HTH"/>
</dbReference>
<keyword evidence="6" id="KW-1185">Reference proteome</keyword>
<dbReference type="SMART" id="SM00342">
    <property type="entry name" value="HTH_ARAC"/>
    <property type="match status" value="1"/>
</dbReference>
<dbReference type="PROSITE" id="PS00041">
    <property type="entry name" value="HTH_ARAC_FAMILY_1"/>
    <property type="match status" value="1"/>
</dbReference>
<gene>
    <name evidence="5" type="ORF">DFP94_10687</name>
</gene>
<dbReference type="GO" id="GO:0043565">
    <property type="term" value="F:sequence-specific DNA binding"/>
    <property type="evidence" value="ECO:0007669"/>
    <property type="project" value="InterPro"/>
</dbReference>
<dbReference type="RefSeq" id="WP_114497422.1">
    <property type="nucleotide sequence ID" value="NZ_QPJW01000006.1"/>
</dbReference>
<proteinExistence type="predicted"/>
<accession>A0A369BAK1</accession>
<dbReference type="PANTHER" id="PTHR43280:SF28">
    <property type="entry name" value="HTH-TYPE TRANSCRIPTIONAL ACTIVATOR RHAS"/>
    <property type="match status" value="1"/>
</dbReference>